<feature type="domain" description="DUF4777" evidence="2">
    <location>
        <begin position="1"/>
        <end position="66"/>
    </location>
</feature>
<protein>
    <submittedName>
        <fullName evidence="4">Uncharacterized protein LOC115631878</fullName>
    </submittedName>
</protein>
<feature type="compositionally biased region" description="Basic and acidic residues" evidence="1">
    <location>
        <begin position="97"/>
        <end position="111"/>
    </location>
</feature>
<evidence type="ECO:0000313" key="3">
    <source>
        <dbReference type="Proteomes" id="UP000504634"/>
    </source>
</evidence>
<evidence type="ECO:0000256" key="1">
    <source>
        <dbReference type="SAM" id="MobiDB-lite"/>
    </source>
</evidence>
<evidence type="ECO:0000259" key="2">
    <source>
        <dbReference type="Pfam" id="PF16007"/>
    </source>
</evidence>
<proteinExistence type="predicted"/>
<name>A0A6J2U7U5_DROLE</name>
<dbReference type="Pfam" id="PF16007">
    <property type="entry name" value="DUF4777"/>
    <property type="match status" value="1"/>
</dbReference>
<evidence type="ECO:0000313" key="4">
    <source>
        <dbReference type="RefSeq" id="XP_030384586.1"/>
    </source>
</evidence>
<dbReference type="GeneID" id="115631878"/>
<dbReference type="InterPro" id="IPR031957">
    <property type="entry name" value="DUF4777"/>
</dbReference>
<sequence>MPNFNGAIIVHTLEYLKSPATLQEILMTIATKTEMQAEDLHLPVKETLEIGRRSGFLQKSNDKYFLMPVTFGSLMEHAQAADLGTLAMPAASGKQSKSKDDPNWVKETKPKGERKHRKKTLEQAMASAQKMTKQMMPPAMEQQASSQSPPPTHLRLVCPKRSRILQRKLE</sequence>
<organism evidence="3 4">
    <name type="scientific">Drosophila lebanonensis</name>
    <name type="common">Fruit fly</name>
    <name type="synonym">Scaptodrosophila lebanonensis</name>
    <dbReference type="NCBI Taxonomy" id="7225"/>
    <lineage>
        <taxon>Eukaryota</taxon>
        <taxon>Metazoa</taxon>
        <taxon>Ecdysozoa</taxon>
        <taxon>Arthropoda</taxon>
        <taxon>Hexapoda</taxon>
        <taxon>Insecta</taxon>
        <taxon>Pterygota</taxon>
        <taxon>Neoptera</taxon>
        <taxon>Endopterygota</taxon>
        <taxon>Diptera</taxon>
        <taxon>Brachycera</taxon>
        <taxon>Muscomorpha</taxon>
        <taxon>Ephydroidea</taxon>
        <taxon>Drosophilidae</taxon>
        <taxon>Scaptodrosophila</taxon>
    </lineage>
</organism>
<dbReference type="Proteomes" id="UP000504634">
    <property type="component" value="Unplaced"/>
</dbReference>
<dbReference type="RefSeq" id="XP_030384586.1">
    <property type="nucleotide sequence ID" value="XM_030528726.1"/>
</dbReference>
<keyword evidence="3" id="KW-1185">Reference proteome</keyword>
<dbReference type="AlphaFoldDB" id="A0A6J2U7U5"/>
<dbReference type="OrthoDB" id="8028668at2759"/>
<accession>A0A6J2U7U5</accession>
<feature type="compositionally biased region" description="Basic residues" evidence="1">
    <location>
        <begin position="158"/>
        <end position="170"/>
    </location>
</feature>
<reference evidence="4" key="1">
    <citation type="submission" date="2025-08" db="UniProtKB">
        <authorList>
            <consortium name="RefSeq"/>
        </authorList>
    </citation>
    <scope>IDENTIFICATION</scope>
    <source>
        <strain evidence="4">11010-0011.00</strain>
        <tissue evidence="4">Whole body</tissue>
    </source>
</reference>
<gene>
    <name evidence="4" type="primary">LOC115631878</name>
</gene>
<feature type="region of interest" description="Disordered" evidence="1">
    <location>
        <begin position="89"/>
        <end position="170"/>
    </location>
</feature>